<keyword evidence="9" id="KW-0472">Membrane</keyword>
<reference evidence="12 13" key="1">
    <citation type="submission" date="2024-08" db="EMBL/GenBank/DDBJ databases">
        <title>Whole-genome sequencing of halo(alkali)philic microorganisms from hypersaline lakes.</title>
        <authorList>
            <person name="Sorokin D.Y."/>
            <person name="Merkel A.Y."/>
            <person name="Messina E."/>
            <person name="Yakimov M."/>
        </authorList>
    </citation>
    <scope>NUCLEOTIDE SEQUENCE [LARGE SCALE GENOMIC DNA]</scope>
    <source>
        <strain evidence="12 13">AB-hyl4</strain>
    </source>
</reference>
<keyword evidence="11" id="KW-0175">Coiled coil</keyword>
<evidence type="ECO:0000256" key="7">
    <source>
        <dbReference type="ARBA" id="ARBA00022795"/>
    </source>
</evidence>
<evidence type="ECO:0000256" key="9">
    <source>
        <dbReference type="ARBA" id="ARBA00023136"/>
    </source>
</evidence>
<keyword evidence="13" id="KW-1185">Reference proteome</keyword>
<evidence type="ECO:0000313" key="13">
    <source>
        <dbReference type="Proteomes" id="UP001575105"/>
    </source>
</evidence>
<keyword evidence="12" id="KW-0969">Cilium</keyword>
<keyword evidence="6" id="KW-0145">Chemotaxis</keyword>
<name>A0ABV4U746_9BACT</name>
<dbReference type="Gene3D" id="1.10.287.1700">
    <property type="match status" value="1"/>
</dbReference>
<dbReference type="InterPro" id="IPR053716">
    <property type="entry name" value="Flag_assembly_chemotaxis_eff"/>
</dbReference>
<feature type="coiled-coil region" evidence="11">
    <location>
        <begin position="81"/>
        <end position="122"/>
    </location>
</feature>
<keyword evidence="7" id="KW-1005">Bacterial flagellum biogenesis</keyword>
<comment type="caution">
    <text evidence="12">The sequence shown here is derived from an EMBL/GenBank/DDBJ whole genome shotgun (WGS) entry which is preliminary data.</text>
</comment>
<dbReference type="NCBIfam" id="TIGR02473">
    <property type="entry name" value="flagell_FliJ"/>
    <property type="match status" value="1"/>
</dbReference>
<keyword evidence="12" id="KW-0966">Cell projection</keyword>
<evidence type="ECO:0000256" key="1">
    <source>
        <dbReference type="ARBA" id="ARBA00004413"/>
    </source>
</evidence>
<comment type="similarity">
    <text evidence="2">Belongs to the FliJ family.</text>
</comment>
<dbReference type="InterPro" id="IPR012823">
    <property type="entry name" value="Flagell_FliJ"/>
</dbReference>
<keyword evidence="12" id="KW-0282">Flagellum</keyword>
<evidence type="ECO:0000256" key="8">
    <source>
        <dbReference type="ARBA" id="ARBA00022927"/>
    </source>
</evidence>
<gene>
    <name evidence="12" type="primary">fliJ</name>
    <name evidence="12" type="ORF">ACERK3_10110</name>
</gene>
<evidence type="ECO:0000256" key="6">
    <source>
        <dbReference type="ARBA" id="ARBA00022500"/>
    </source>
</evidence>
<evidence type="ECO:0000256" key="10">
    <source>
        <dbReference type="ARBA" id="ARBA00023225"/>
    </source>
</evidence>
<evidence type="ECO:0000256" key="4">
    <source>
        <dbReference type="ARBA" id="ARBA00022448"/>
    </source>
</evidence>
<keyword evidence="8" id="KW-0653">Protein transport</keyword>
<comment type="subcellular location">
    <subcellularLocation>
        <location evidence="1">Cell membrane</location>
        <topology evidence="1">Peripheral membrane protein</topology>
        <orientation evidence="1">Cytoplasmic side</orientation>
    </subcellularLocation>
</comment>
<organism evidence="12 13">
    <name type="scientific">Natronomicrosphaera hydrolytica</name>
    <dbReference type="NCBI Taxonomy" id="3242702"/>
    <lineage>
        <taxon>Bacteria</taxon>
        <taxon>Pseudomonadati</taxon>
        <taxon>Planctomycetota</taxon>
        <taxon>Phycisphaerae</taxon>
        <taxon>Phycisphaerales</taxon>
        <taxon>Phycisphaeraceae</taxon>
        <taxon>Natronomicrosphaera</taxon>
    </lineage>
</organism>
<dbReference type="Pfam" id="PF02050">
    <property type="entry name" value="FliJ"/>
    <property type="match status" value="1"/>
</dbReference>
<keyword evidence="10" id="KW-1006">Bacterial flagellum protein export</keyword>
<sequence>MAGFRFKFENVLEHRRTIEDQAQRELARHLRARMILQGQLEQMQTTIRQSKTDLADALVGRVDLDRVSSFAQFSGHSSVRARQIVEHLAKMEKQITAARERLLDATRQRKAMELLRDRHERDWKREHKRREAILMDELATQQYLRTTMIGGRL</sequence>
<accession>A0ABV4U746</accession>
<evidence type="ECO:0000256" key="3">
    <source>
        <dbReference type="ARBA" id="ARBA00020392"/>
    </source>
</evidence>
<protein>
    <recommendedName>
        <fullName evidence="3">Flagellar FliJ protein</fullName>
    </recommendedName>
</protein>
<evidence type="ECO:0000256" key="5">
    <source>
        <dbReference type="ARBA" id="ARBA00022475"/>
    </source>
</evidence>
<evidence type="ECO:0000256" key="2">
    <source>
        <dbReference type="ARBA" id="ARBA00010004"/>
    </source>
</evidence>
<evidence type="ECO:0000313" key="12">
    <source>
        <dbReference type="EMBL" id="MFA9478649.1"/>
    </source>
</evidence>
<dbReference type="EMBL" id="JBGUBD010000005">
    <property type="protein sequence ID" value="MFA9478649.1"/>
    <property type="molecule type" value="Genomic_DNA"/>
</dbReference>
<dbReference type="Proteomes" id="UP001575105">
    <property type="component" value="Unassembled WGS sequence"/>
</dbReference>
<proteinExistence type="inferred from homology"/>
<dbReference type="RefSeq" id="WP_425345575.1">
    <property type="nucleotide sequence ID" value="NZ_JBGUBD010000005.1"/>
</dbReference>
<keyword evidence="4" id="KW-0813">Transport</keyword>
<keyword evidence="5" id="KW-1003">Cell membrane</keyword>
<evidence type="ECO:0000256" key="11">
    <source>
        <dbReference type="SAM" id="Coils"/>
    </source>
</evidence>